<dbReference type="Proteomes" id="UP000011518">
    <property type="component" value="Unassembled WGS sequence"/>
</dbReference>
<dbReference type="EMBL" id="KB320755">
    <property type="protein sequence ID" value="ELW64104.1"/>
    <property type="molecule type" value="Genomic_DNA"/>
</dbReference>
<keyword evidence="2" id="KW-1185">Reference proteome</keyword>
<evidence type="ECO:0000313" key="2">
    <source>
        <dbReference type="Proteomes" id="UP000011518"/>
    </source>
</evidence>
<gene>
    <name evidence="1" type="ORF">TREES_T100004032</name>
</gene>
<dbReference type="AlphaFoldDB" id="L9KNR7"/>
<organism evidence="1 2">
    <name type="scientific">Tupaia chinensis</name>
    <name type="common">Chinese tree shrew</name>
    <name type="synonym">Tupaia belangeri chinensis</name>
    <dbReference type="NCBI Taxonomy" id="246437"/>
    <lineage>
        <taxon>Eukaryota</taxon>
        <taxon>Metazoa</taxon>
        <taxon>Chordata</taxon>
        <taxon>Craniata</taxon>
        <taxon>Vertebrata</taxon>
        <taxon>Euteleostomi</taxon>
        <taxon>Mammalia</taxon>
        <taxon>Eutheria</taxon>
        <taxon>Euarchontoglires</taxon>
        <taxon>Scandentia</taxon>
        <taxon>Tupaiidae</taxon>
        <taxon>Tupaia</taxon>
    </lineage>
</organism>
<sequence length="153" mass="16242">MAGVITQTGSTERGLPLARSCGPFYTDSANQTQSPKGEDQGTKHAGVTGYEVTDLNCSFLVETITSCLAASLRHSESSPWRQDSVHTAQPRRGKGKGSLLLVTGLFHDMSSCFYFSLSKDISSYAGANCGKQQPSSQEALETPGAPVLLLVLL</sequence>
<proteinExistence type="predicted"/>
<protein>
    <submittedName>
        <fullName evidence="1">Uncharacterized protein</fullName>
    </submittedName>
</protein>
<name>L9KNR7_TUPCH</name>
<evidence type="ECO:0000313" key="1">
    <source>
        <dbReference type="EMBL" id="ELW64104.1"/>
    </source>
</evidence>
<accession>L9KNR7</accession>
<dbReference type="InParanoid" id="L9KNR7"/>
<reference evidence="2" key="2">
    <citation type="journal article" date="2013" name="Nat. Commun.">
        <title>Genome of the Chinese tree shrew.</title>
        <authorList>
            <person name="Fan Y."/>
            <person name="Huang Z.Y."/>
            <person name="Cao C.C."/>
            <person name="Chen C.S."/>
            <person name="Chen Y.X."/>
            <person name="Fan D.D."/>
            <person name="He J."/>
            <person name="Hou H.L."/>
            <person name="Hu L."/>
            <person name="Hu X.T."/>
            <person name="Jiang X.T."/>
            <person name="Lai R."/>
            <person name="Lang Y.S."/>
            <person name="Liang B."/>
            <person name="Liao S.G."/>
            <person name="Mu D."/>
            <person name="Ma Y.Y."/>
            <person name="Niu Y.Y."/>
            <person name="Sun X.Q."/>
            <person name="Xia J.Q."/>
            <person name="Xiao J."/>
            <person name="Xiong Z.Q."/>
            <person name="Xu L."/>
            <person name="Yang L."/>
            <person name="Zhang Y."/>
            <person name="Zhao W."/>
            <person name="Zhao X.D."/>
            <person name="Zheng Y.T."/>
            <person name="Zhou J.M."/>
            <person name="Zhu Y.B."/>
            <person name="Zhang G.J."/>
            <person name="Wang J."/>
            <person name="Yao Y.G."/>
        </authorList>
    </citation>
    <scope>NUCLEOTIDE SEQUENCE [LARGE SCALE GENOMIC DNA]</scope>
</reference>
<reference evidence="2" key="1">
    <citation type="submission" date="2012-07" db="EMBL/GenBank/DDBJ databases">
        <title>Genome of the Chinese tree shrew, a rising model animal genetically related to primates.</title>
        <authorList>
            <person name="Zhang G."/>
            <person name="Fan Y."/>
            <person name="Yao Y."/>
            <person name="Huang Z."/>
        </authorList>
    </citation>
    <scope>NUCLEOTIDE SEQUENCE [LARGE SCALE GENOMIC DNA]</scope>
</reference>